<dbReference type="EMBL" id="MFGX01000040">
    <property type="protein sequence ID" value="OGF56178.1"/>
    <property type="molecule type" value="Genomic_DNA"/>
</dbReference>
<name>A0A1F5UYK1_FRAXR</name>
<dbReference type="STRING" id="1817864.A2Z21_04780"/>
<reference evidence="9 10" key="1">
    <citation type="journal article" date="2016" name="Nat. Commun.">
        <title>Thousands of microbial genomes shed light on interconnected biogeochemical processes in an aquifer system.</title>
        <authorList>
            <person name="Anantharaman K."/>
            <person name="Brown C.T."/>
            <person name="Hug L.A."/>
            <person name="Sharon I."/>
            <person name="Castelle C.J."/>
            <person name="Probst A.J."/>
            <person name="Thomas B.C."/>
            <person name="Singh A."/>
            <person name="Wilkins M.J."/>
            <person name="Karaoz U."/>
            <person name="Brodie E.L."/>
            <person name="Williams K.H."/>
            <person name="Hubbard S.S."/>
            <person name="Banfield J.F."/>
        </authorList>
    </citation>
    <scope>NUCLEOTIDE SEQUENCE [LARGE SCALE GENOMIC DNA]</scope>
    <source>
        <strain evidence="10">RBG_16_55_9</strain>
    </source>
</reference>
<evidence type="ECO:0000313" key="9">
    <source>
        <dbReference type="EMBL" id="OGF56178.1"/>
    </source>
</evidence>
<dbReference type="AlphaFoldDB" id="A0A1F5UYK1"/>
<feature type="domain" description="ABC3 transporter permease C-terminal" evidence="8">
    <location>
        <begin position="119"/>
        <end position="240"/>
    </location>
</feature>
<dbReference type="PANTHER" id="PTHR30572:SF4">
    <property type="entry name" value="ABC TRANSPORTER PERMEASE YTRF"/>
    <property type="match status" value="1"/>
</dbReference>
<feature type="transmembrane region" description="Helical" evidence="7">
    <location>
        <begin position="115"/>
        <end position="140"/>
    </location>
</feature>
<comment type="caution">
    <text evidence="9">The sequence shown here is derived from an EMBL/GenBank/DDBJ whole genome shotgun (WGS) entry which is preliminary data.</text>
</comment>
<dbReference type="PANTHER" id="PTHR30572">
    <property type="entry name" value="MEMBRANE COMPONENT OF TRANSPORTER-RELATED"/>
    <property type="match status" value="1"/>
</dbReference>
<dbReference type="InterPro" id="IPR003838">
    <property type="entry name" value="ABC3_permease_C"/>
</dbReference>
<evidence type="ECO:0000259" key="8">
    <source>
        <dbReference type="Pfam" id="PF02687"/>
    </source>
</evidence>
<dbReference type="Proteomes" id="UP000179157">
    <property type="component" value="Unassembled WGS sequence"/>
</dbReference>
<dbReference type="GO" id="GO:0005886">
    <property type="term" value="C:plasma membrane"/>
    <property type="evidence" value="ECO:0007669"/>
    <property type="project" value="UniProtKB-SubCell"/>
</dbReference>
<evidence type="ECO:0000256" key="6">
    <source>
        <dbReference type="ARBA" id="ARBA00038076"/>
    </source>
</evidence>
<keyword evidence="3 7" id="KW-0812">Transmembrane</keyword>
<gene>
    <name evidence="9" type="ORF">A2Z21_04780</name>
</gene>
<keyword evidence="5 7" id="KW-0472">Membrane</keyword>
<evidence type="ECO:0000256" key="2">
    <source>
        <dbReference type="ARBA" id="ARBA00022475"/>
    </source>
</evidence>
<sequence length="247" mass="27102">MKYIDREKKVHGETLQVVGIVKESEFISGQGSYVSLDYQGFTETIDGQEIPVYTGIIVSAVDTDQVDTVAQELNDYFDSYESDARKLLGDQKKVEVNTLKEIVDEIKKNFAQFTIWIGAVAVVALLVGMIGVMNIMLITVKERTREIGVMKATGATQGGVLKLFLTEAIFICVIGAIFGIAAGIGLGDLFNRLTVALFGFEEGIPLVFVWDWYAIAVVTGIFVGIVSGLYPAWQAARVNPIEALRYE</sequence>
<evidence type="ECO:0000313" key="10">
    <source>
        <dbReference type="Proteomes" id="UP000179157"/>
    </source>
</evidence>
<evidence type="ECO:0000256" key="1">
    <source>
        <dbReference type="ARBA" id="ARBA00004651"/>
    </source>
</evidence>
<evidence type="ECO:0000256" key="3">
    <source>
        <dbReference type="ARBA" id="ARBA00022692"/>
    </source>
</evidence>
<keyword evidence="4 7" id="KW-1133">Transmembrane helix</keyword>
<protein>
    <recommendedName>
        <fullName evidence="8">ABC3 transporter permease C-terminal domain-containing protein</fullName>
    </recommendedName>
</protein>
<comment type="similarity">
    <text evidence="6">Belongs to the ABC-4 integral membrane protein family.</text>
</comment>
<evidence type="ECO:0000256" key="4">
    <source>
        <dbReference type="ARBA" id="ARBA00022989"/>
    </source>
</evidence>
<dbReference type="GO" id="GO:0022857">
    <property type="term" value="F:transmembrane transporter activity"/>
    <property type="evidence" value="ECO:0007669"/>
    <property type="project" value="TreeGrafter"/>
</dbReference>
<comment type="subcellular location">
    <subcellularLocation>
        <location evidence="1">Cell membrane</location>
        <topology evidence="1">Multi-pass membrane protein</topology>
    </subcellularLocation>
</comment>
<evidence type="ECO:0000256" key="7">
    <source>
        <dbReference type="SAM" id="Phobius"/>
    </source>
</evidence>
<organism evidence="9 10">
    <name type="scientific">Fraserbacteria sp. (strain RBG_16_55_9)</name>
    <dbReference type="NCBI Taxonomy" id="1817864"/>
    <lineage>
        <taxon>Bacteria</taxon>
        <taxon>Candidatus Fraseribacteriota</taxon>
    </lineage>
</organism>
<feature type="transmembrane region" description="Helical" evidence="7">
    <location>
        <begin position="207"/>
        <end position="230"/>
    </location>
</feature>
<dbReference type="InterPro" id="IPR050250">
    <property type="entry name" value="Macrolide_Exporter_MacB"/>
</dbReference>
<evidence type="ECO:0000256" key="5">
    <source>
        <dbReference type="ARBA" id="ARBA00023136"/>
    </source>
</evidence>
<proteinExistence type="inferred from homology"/>
<keyword evidence="2" id="KW-1003">Cell membrane</keyword>
<feature type="transmembrane region" description="Helical" evidence="7">
    <location>
        <begin position="161"/>
        <end position="187"/>
    </location>
</feature>
<accession>A0A1F5UYK1</accession>
<dbReference type="Pfam" id="PF02687">
    <property type="entry name" value="FtsX"/>
    <property type="match status" value="1"/>
</dbReference>